<dbReference type="InterPro" id="IPR036663">
    <property type="entry name" value="Fumarylacetoacetase_C_sf"/>
</dbReference>
<dbReference type="PANTHER" id="PTHR11820">
    <property type="entry name" value="ACYLPYRUVASE"/>
    <property type="match status" value="1"/>
</dbReference>
<gene>
    <name evidence="4" type="ORF">BASA50_009467</name>
</gene>
<evidence type="ECO:0000313" key="5">
    <source>
        <dbReference type="Proteomes" id="UP001648503"/>
    </source>
</evidence>
<accession>A0ABQ8F118</accession>
<evidence type="ECO:0000256" key="1">
    <source>
        <dbReference type="ARBA" id="ARBA00010211"/>
    </source>
</evidence>
<keyword evidence="2" id="KW-0479">Metal-binding</keyword>
<evidence type="ECO:0000313" key="4">
    <source>
        <dbReference type="EMBL" id="KAH6590205.1"/>
    </source>
</evidence>
<reference evidence="4 5" key="1">
    <citation type="submission" date="2021-02" db="EMBL/GenBank/DDBJ databases">
        <title>Variation within the Batrachochytrium salamandrivorans European outbreak.</title>
        <authorList>
            <person name="Kelly M."/>
            <person name="Pasmans F."/>
            <person name="Shea T.P."/>
            <person name="Munoz J.F."/>
            <person name="Carranza S."/>
            <person name="Cuomo C.A."/>
            <person name="Martel A."/>
        </authorList>
    </citation>
    <scope>NUCLEOTIDE SEQUENCE [LARGE SCALE GENOMIC DNA]</scope>
    <source>
        <strain evidence="4 5">AMFP18/2</strain>
    </source>
</reference>
<dbReference type="SUPFAM" id="SSF56529">
    <property type="entry name" value="FAH"/>
    <property type="match status" value="1"/>
</dbReference>
<dbReference type="PANTHER" id="PTHR11820:SF7">
    <property type="entry name" value="ACYLPYRUVASE FAHD1, MITOCHONDRIAL"/>
    <property type="match status" value="1"/>
</dbReference>
<evidence type="ECO:0000259" key="3">
    <source>
        <dbReference type="Pfam" id="PF01557"/>
    </source>
</evidence>
<proteinExistence type="inferred from homology"/>
<comment type="similarity">
    <text evidence="1">Belongs to the FAH family.</text>
</comment>
<protein>
    <recommendedName>
        <fullName evidence="3">Fumarylacetoacetase-like C-terminal domain-containing protein</fullName>
    </recommendedName>
</protein>
<keyword evidence="5" id="KW-1185">Reference proteome</keyword>
<dbReference type="EMBL" id="JAFCIX010000435">
    <property type="protein sequence ID" value="KAH6590205.1"/>
    <property type="molecule type" value="Genomic_DNA"/>
</dbReference>
<dbReference type="InterPro" id="IPR011234">
    <property type="entry name" value="Fumarylacetoacetase-like_C"/>
</dbReference>
<dbReference type="Proteomes" id="UP001648503">
    <property type="component" value="Unassembled WGS sequence"/>
</dbReference>
<evidence type="ECO:0000256" key="2">
    <source>
        <dbReference type="ARBA" id="ARBA00022723"/>
    </source>
</evidence>
<feature type="domain" description="Fumarylacetoacetase-like C-terminal" evidence="3">
    <location>
        <begin position="8"/>
        <end position="191"/>
    </location>
</feature>
<dbReference type="Gene3D" id="3.90.850.10">
    <property type="entry name" value="Fumarylacetoacetase-like, C-terminal domain"/>
    <property type="match status" value="1"/>
</dbReference>
<name>A0ABQ8F118_9FUNG</name>
<sequence>MFTQTGRKIIAIGRNYALHAKELGNTVPESPMFFIKPTSSYIQPPGAIEIPHNTVVHHEIELGVVIGKEGRDITEAEAGSFIGGYVLALDMTARNLQDEAKKKGYPWTVAKGYDTFTPVGSFIPVSDVKDNSNLNLTLKVNGKIKQSGSTGDMVFGIPKLISHVSTVMRLEAGDVILTGTPAGVGPVETGQILDGSLEDGATKKQISSFRFLVISRPKSFLGV</sequence>
<organism evidence="4 5">
    <name type="scientific">Batrachochytrium salamandrivorans</name>
    <dbReference type="NCBI Taxonomy" id="1357716"/>
    <lineage>
        <taxon>Eukaryota</taxon>
        <taxon>Fungi</taxon>
        <taxon>Fungi incertae sedis</taxon>
        <taxon>Chytridiomycota</taxon>
        <taxon>Chytridiomycota incertae sedis</taxon>
        <taxon>Chytridiomycetes</taxon>
        <taxon>Rhizophydiales</taxon>
        <taxon>Rhizophydiales incertae sedis</taxon>
        <taxon>Batrachochytrium</taxon>
    </lineage>
</organism>
<comment type="caution">
    <text evidence="4">The sequence shown here is derived from an EMBL/GenBank/DDBJ whole genome shotgun (WGS) entry which is preliminary data.</text>
</comment>
<dbReference type="Pfam" id="PF01557">
    <property type="entry name" value="FAA_hydrolase"/>
    <property type="match status" value="1"/>
</dbReference>